<gene>
    <name evidence="7" type="ORF">TeGR_g10689</name>
</gene>
<evidence type="ECO:0000256" key="5">
    <source>
        <dbReference type="PROSITE-ProRule" id="PRU00277"/>
    </source>
</evidence>
<evidence type="ECO:0000256" key="3">
    <source>
        <dbReference type="ARBA" id="ARBA00023110"/>
    </source>
</evidence>
<dbReference type="PANTHER" id="PTHR45779:SF7">
    <property type="entry name" value="PEPTIDYLPROLYL ISOMERASE"/>
    <property type="match status" value="1"/>
</dbReference>
<evidence type="ECO:0000256" key="1">
    <source>
        <dbReference type="ARBA" id="ARBA00000971"/>
    </source>
</evidence>
<name>A0ABQ6M908_9STRA</name>
<dbReference type="EMBL" id="BRYB01002573">
    <property type="protein sequence ID" value="GMI21956.1"/>
    <property type="molecule type" value="Genomic_DNA"/>
</dbReference>
<evidence type="ECO:0000313" key="8">
    <source>
        <dbReference type="Proteomes" id="UP001165060"/>
    </source>
</evidence>
<sequence>MDDVLAPGWDKGVMEMSLGETAKLEISSDFGYGKAGAGSVIPADADLVFEVELLKINALAAGWQDAKPCCSIS</sequence>
<protein>
    <recommendedName>
        <fullName evidence="2 5">peptidylprolyl isomerase</fullName>
        <ecNumber evidence="2 5">5.2.1.8</ecNumber>
    </recommendedName>
</protein>
<accession>A0ABQ6M908</accession>
<dbReference type="EC" id="5.2.1.8" evidence="2 5"/>
<dbReference type="Gene3D" id="3.10.50.40">
    <property type="match status" value="1"/>
</dbReference>
<reference evidence="7 8" key="1">
    <citation type="journal article" date="2023" name="Commun. Biol.">
        <title>Genome analysis of Parmales, the sister group of diatoms, reveals the evolutionary specialization of diatoms from phago-mixotrophs to photoautotrophs.</title>
        <authorList>
            <person name="Ban H."/>
            <person name="Sato S."/>
            <person name="Yoshikawa S."/>
            <person name="Yamada K."/>
            <person name="Nakamura Y."/>
            <person name="Ichinomiya M."/>
            <person name="Sato N."/>
            <person name="Blanc-Mathieu R."/>
            <person name="Endo H."/>
            <person name="Kuwata A."/>
            <person name="Ogata H."/>
        </authorList>
    </citation>
    <scope>NUCLEOTIDE SEQUENCE [LARGE SCALE GENOMIC DNA]</scope>
</reference>
<dbReference type="InterPro" id="IPR001179">
    <property type="entry name" value="PPIase_FKBP_dom"/>
</dbReference>
<keyword evidence="8" id="KW-1185">Reference proteome</keyword>
<comment type="caution">
    <text evidence="7">The sequence shown here is derived from an EMBL/GenBank/DDBJ whole genome shotgun (WGS) entry which is preliminary data.</text>
</comment>
<dbReference type="SUPFAM" id="SSF54534">
    <property type="entry name" value="FKBP-like"/>
    <property type="match status" value="1"/>
</dbReference>
<evidence type="ECO:0000256" key="2">
    <source>
        <dbReference type="ARBA" id="ARBA00013194"/>
    </source>
</evidence>
<dbReference type="PROSITE" id="PS50059">
    <property type="entry name" value="FKBP_PPIASE"/>
    <property type="match status" value="1"/>
</dbReference>
<evidence type="ECO:0000313" key="7">
    <source>
        <dbReference type="EMBL" id="GMI21956.1"/>
    </source>
</evidence>
<dbReference type="Pfam" id="PF00254">
    <property type="entry name" value="FKBP_C"/>
    <property type="match status" value="1"/>
</dbReference>
<comment type="catalytic activity">
    <reaction evidence="1 5">
        <text>[protein]-peptidylproline (omega=180) = [protein]-peptidylproline (omega=0)</text>
        <dbReference type="Rhea" id="RHEA:16237"/>
        <dbReference type="Rhea" id="RHEA-COMP:10747"/>
        <dbReference type="Rhea" id="RHEA-COMP:10748"/>
        <dbReference type="ChEBI" id="CHEBI:83833"/>
        <dbReference type="ChEBI" id="CHEBI:83834"/>
        <dbReference type="EC" id="5.2.1.8"/>
    </reaction>
</comment>
<proteinExistence type="predicted"/>
<keyword evidence="4 5" id="KW-0413">Isomerase</keyword>
<dbReference type="Proteomes" id="UP001165060">
    <property type="component" value="Unassembled WGS sequence"/>
</dbReference>
<dbReference type="InterPro" id="IPR044609">
    <property type="entry name" value="FKBP2/11"/>
</dbReference>
<dbReference type="PANTHER" id="PTHR45779">
    <property type="entry name" value="PEPTIDYLPROLYL ISOMERASE"/>
    <property type="match status" value="1"/>
</dbReference>
<organism evidence="7 8">
    <name type="scientific">Tetraparma gracilis</name>
    <dbReference type="NCBI Taxonomy" id="2962635"/>
    <lineage>
        <taxon>Eukaryota</taxon>
        <taxon>Sar</taxon>
        <taxon>Stramenopiles</taxon>
        <taxon>Ochrophyta</taxon>
        <taxon>Bolidophyceae</taxon>
        <taxon>Parmales</taxon>
        <taxon>Triparmaceae</taxon>
        <taxon>Tetraparma</taxon>
    </lineage>
</organism>
<evidence type="ECO:0000259" key="6">
    <source>
        <dbReference type="PROSITE" id="PS50059"/>
    </source>
</evidence>
<dbReference type="InterPro" id="IPR046357">
    <property type="entry name" value="PPIase_dom_sf"/>
</dbReference>
<evidence type="ECO:0000256" key="4">
    <source>
        <dbReference type="ARBA" id="ARBA00023235"/>
    </source>
</evidence>
<feature type="domain" description="PPIase FKBP-type" evidence="6">
    <location>
        <begin position="1"/>
        <end position="57"/>
    </location>
</feature>
<keyword evidence="3 5" id="KW-0697">Rotamase</keyword>